<feature type="transmembrane region" description="Helical" evidence="6">
    <location>
        <begin position="712"/>
        <end position="728"/>
    </location>
</feature>
<dbReference type="RefSeq" id="XP_008083651.1">
    <property type="nucleotide sequence ID" value="XM_008085460.1"/>
</dbReference>
<feature type="transmembrane region" description="Helical" evidence="6">
    <location>
        <begin position="69"/>
        <end position="93"/>
    </location>
</feature>
<dbReference type="HOGENOM" id="CLU_001788_0_1_1"/>
<dbReference type="GeneID" id="19459760"/>
<dbReference type="STRING" id="1116229.S3CSY4"/>
<dbReference type="Proteomes" id="UP000016922">
    <property type="component" value="Unassembled WGS sequence"/>
</dbReference>
<dbReference type="PANTHER" id="PTHR37994:SF4">
    <property type="entry name" value="ER TRANSPORTER 6TM N-TERMINAL DOMAIN-CONTAINING PROTEIN-RELATED"/>
    <property type="match status" value="1"/>
</dbReference>
<organism evidence="9 10">
    <name type="scientific">Glarea lozoyensis (strain ATCC 20868 / MF5171)</name>
    <dbReference type="NCBI Taxonomy" id="1116229"/>
    <lineage>
        <taxon>Eukaryota</taxon>
        <taxon>Fungi</taxon>
        <taxon>Dikarya</taxon>
        <taxon>Ascomycota</taxon>
        <taxon>Pezizomycotina</taxon>
        <taxon>Leotiomycetes</taxon>
        <taxon>Helotiales</taxon>
        <taxon>Helotiaceae</taxon>
        <taxon>Glarea</taxon>
    </lineage>
</organism>
<feature type="transmembrane region" description="Helical" evidence="6">
    <location>
        <begin position="772"/>
        <end position="796"/>
    </location>
</feature>
<dbReference type="InterPro" id="IPR018823">
    <property type="entry name" value="ArAE_2_N"/>
</dbReference>
<reference evidence="9 10" key="1">
    <citation type="journal article" date="2013" name="BMC Genomics">
        <title>Genomics-driven discovery of the pneumocandin biosynthetic gene cluster in the fungus Glarea lozoyensis.</title>
        <authorList>
            <person name="Chen L."/>
            <person name="Yue Q."/>
            <person name="Zhang X."/>
            <person name="Xiang M."/>
            <person name="Wang C."/>
            <person name="Li S."/>
            <person name="Che Y."/>
            <person name="Ortiz-Lopez F.J."/>
            <person name="Bills G.F."/>
            <person name="Liu X."/>
            <person name="An Z."/>
        </authorList>
    </citation>
    <scope>NUCLEOTIDE SEQUENCE [LARGE SCALE GENOMIC DNA]</scope>
    <source>
        <strain evidence="10">ATCC 20868 / MF5171</strain>
    </source>
</reference>
<dbReference type="Pfam" id="PF13515">
    <property type="entry name" value="FUSC_2"/>
    <property type="match status" value="1"/>
</dbReference>
<feature type="transmembrane region" description="Helical" evidence="6">
    <location>
        <begin position="633"/>
        <end position="650"/>
    </location>
</feature>
<feature type="transmembrane region" description="Helical" evidence="6">
    <location>
        <begin position="168"/>
        <end position="185"/>
    </location>
</feature>
<protein>
    <recommendedName>
        <fullName evidence="11">ER transporter 6TM N-terminal domain-containing protein</fullName>
    </recommendedName>
</protein>
<feature type="transmembrane region" description="Helical" evidence="6">
    <location>
        <begin position="533"/>
        <end position="551"/>
    </location>
</feature>
<feature type="compositionally biased region" description="Polar residues" evidence="5">
    <location>
        <begin position="1"/>
        <end position="17"/>
    </location>
</feature>
<name>S3CSY4_GLAL2</name>
<feature type="region of interest" description="Disordered" evidence="5">
    <location>
        <begin position="1"/>
        <end position="55"/>
    </location>
</feature>
<accession>S3CSY4</accession>
<keyword evidence="2 6" id="KW-0812">Transmembrane</keyword>
<feature type="transmembrane region" description="Helical" evidence="6">
    <location>
        <begin position="197"/>
        <end position="216"/>
    </location>
</feature>
<dbReference type="PANTHER" id="PTHR37994">
    <property type="entry name" value="ARAE_2_N DOMAIN-CONTAINING PROTEIN-RELATED"/>
    <property type="match status" value="1"/>
</dbReference>
<feature type="transmembrane region" description="Helical" evidence="6">
    <location>
        <begin position="662"/>
        <end position="682"/>
    </location>
</feature>
<evidence type="ECO:0000256" key="3">
    <source>
        <dbReference type="ARBA" id="ARBA00022989"/>
    </source>
</evidence>
<dbReference type="OMA" id="RFPKKQY"/>
<evidence type="ECO:0000259" key="7">
    <source>
        <dbReference type="Pfam" id="PF10337"/>
    </source>
</evidence>
<feature type="transmembrane region" description="Helical" evidence="6">
    <location>
        <begin position="228"/>
        <end position="248"/>
    </location>
</feature>
<dbReference type="OrthoDB" id="2274698at2759"/>
<evidence type="ECO:0000259" key="8">
    <source>
        <dbReference type="Pfam" id="PF13515"/>
    </source>
</evidence>
<sequence>MSNAAGISNAPATTINRNSKDDDVPPAMDEGIKNDGRGNASSTPNTTSGSAELESEKVQSRLKKIWSKLGLDVGTILMMFKGSVAPTIGIAFYQSRNVSTYYGTIGYLVPIITVISLPIMPRAKYLQTMIMNVFAVCVGAALSLLGIWTGLKARQNTSSANSIEPYNSSQSAVCAIWLFANIYFVNTVRAKMPALQFPVIMYSIFTNVAFVYGHLFTSIAQVESFVRSLLVAFLTAFALATAVNLFIIPVTSRKVVFKDFEGYFQAVRGTLKAQTAYLASLERSDMFSPYVSDEGTNNKRGEKGKKADEDRDNAARPKSPEARALKAAIDGLKGLHGKLYGDLAFGKREVAWGNLNADHLDEIFVLFRKILIPLVGLTTIIDIFERVAEKRGWVKPSDDQHVEGGEKLRQTKEEEKRVWNEMMKCLHEPFAIVMAAMDEGIEHAALLLGIISPPKKKEDVESNGTRPKPGDPEFSQHLRHRMKEFYGTRGAAVKIWARDRGLDQDHFDTIRESPVSVSTKDDNIQRSEDQQQLFLILYMEFLLYSVGMAIFEMVEYAEKKVADGTMKKNRLILPGQRRIPPDSMESGSPNVYMGSGFGPRKDPEHLPAQSPWQHFGNGLRKVPKFLGSTESSFGFRVACATLTVGIVAFLKNSQRFFIEQRLVWAMIIIAIGMNVTSGSSMFGFFGRILGTALSMVFSIVIWYIVDQKTAGVIVFLWLFIFIEMYGFLKYPRFIPIWLVCIVTQVLIIGYELEVRQLGVAQATSNGQPYYPIYLLGPYRLACVAGGSFVAFFWTIFPYPISDRSWLRKDLGSTIFLLASYNSSMHSTIWSRMHGTEGDMELITSPGRKLEKIRYKIFGKLLLLLPSLQQHADWEKWEISIGGKFPRKSYEEIIYRTTNIMSYLSLLGYATQSWSSKNDHPSDEPINPAARRAWLNDLTSLIDRAAPTSHSVTSTLILLSHSVTQGSPLPPYFESPKTFDLSKSLEALDSGILDARHVEEPGYSAYAVCQIATSLINDDLQKLIEAVRDLVGETDFSWKVTDSEETLTGGGKGKND</sequence>
<keyword evidence="10" id="KW-1185">Reference proteome</keyword>
<feature type="transmembrane region" description="Helical" evidence="6">
    <location>
        <begin position="734"/>
        <end position="752"/>
    </location>
</feature>
<feature type="transmembrane region" description="Helical" evidence="6">
    <location>
        <begin position="129"/>
        <end position="148"/>
    </location>
</feature>
<evidence type="ECO:0000313" key="9">
    <source>
        <dbReference type="EMBL" id="EPE29542.1"/>
    </source>
</evidence>
<feature type="compositionally biased region" description="Basic and acidic residues" evidence="5">
    <location>
        <begin position="296"/>
        <end position="322"/>
    </location>
</feature>
<feature type="domain" description="Putative ER transporter 6TM N-terminal" evidence="7">
    <location>
        <begin position="63"/>
        <end position="159"/>
    </location>
</feature>
<gene>
    <name evidence="9" type="ORF">GLAREA_00702</name>
</gene>
<dbReference type="EMBL" id="KE145367">
    <property type="protein sequence ID" value="EPE29542.1"/>
    <property type="molecule type" value="Genomic_DNA"/>
</dbReference>
<evidence type="ECO:0000256" key="6">
    <source>
        <dbReference type="SAM" id="Phobius"/>
    </source>
</evidence>
<evidence type="ECO:0000256" key="1">
    <source>
        <dbReference type="ARBA" id="ARBA00004141"/>
    </source>
</evidence>
<feature type="domain" description="Integral membrane bound transporter" evidence="8">
    <location>
        <begin position="657"/>
        <end position="793"/>
    </location>
</feature>
<feature type="region of interest" description="Disordered" evidence="5">
    <location>
        <begin position="290"/>
        <end position="322"/>
    </location>
</feature>
<proteinExistence type="predicted"/>
<dbReference type="KEGG" id="glz:GLAREA_00702"/>
<evidence type="ECO:0000313" key="10">
    <source>
        <dbReference type="Proteomes" id="UP000016922"/>
    </source>
</evidence>
<keyword evidence="3 6" id="KW-1133">Transmembrane helix</keyword>
<dbReference type="Pfam" id="PF10337">
    <property type="entry name" value="ArAE_2_N"/>
    <property type="match status" value="2"/>
</dbReference>
<dbReference type="AlphaFoldDB" id="S3CSY4"/>
<dbReference type="eggNOG" id="KOG4711">
    <property type="taxonomic scope" value="Eukaryota"/>
</dbReference>
<feature type="domain" description="Putative ER transporter 6TM N-terminal" evidence="7">
    <location>
        <begin position="166"/>
        <end position="417"/>
    </location>
</feature>
<keyword evidence="4 6" id="KW-0472">Membrane</keyword>
<dbReference type="GO" id="GO:0016020">
    <property type="term" value="C:membrane"/>
    <property type="evidence" value="ECO:0007669"/>
    <property type="project" value="UniProtKB-SubCell"/>
</dbReference>
<evidence type="ECO:0000256" key="4">
    <source>
        <dbReference type="ARBA" id="ARBA00023136"/>
    </source>
</evidence>
<evidence type="ECO:0000256" key="5">
    <source>
        <dbReference type="SAM" id="MobiDB-lite"/>
    </source>
</evidence>
<evidence type="ECO:0008006" key="11">
    <source>
        <dbReference type="Google" id="ProtNLM"/>
    </source>
</evidence>
<dbReference type="InterPro" id="IPR049453">
    <property type="entry name" value="Memb_transporter_dom"/>
</dbReference>
<evidence type="ECO:0000256" key="2">
    <source>
        <dbReference type="ARBA" id="ARBA00022692"/>
    </source>
</evidence>
<feature type="transmembrane region" description="Helical" evidence="6">
    <location>
        <begin position="99"/>
        <end position="117"/>
    </location>
</feature>
<feature type="compositionally biased region" description="Polar residues" evidence="5">
    <location>
        <begin position="39"/>
        <end position="50"/>
    </location>
</feature>
<comment type="subcellular location">
    <subcellularLocation>
        <location evidence="1">Membrane</location>
        <topology evidence="1">Multi-pass membrane protein</topology>
    </subcellularLocation>
</comment>
<feature type="transmembrane region" description="Helical" evidence="6">
    <location>
        <begin position="688"/>
        <end position="705"/>
    </location>
</feature>